<proteinExistence type="predicted"/>
<dbReference type="Proteomes" id="UP000237481">
    <property type="component" value="Unassembled WGS sequence"/>
</dbReference>
<reference evidence="2 3" key="1">
    <citation type="submission" date="2018-01" db="EMBL/GenBank/DDBJ databases">
        <title>Harnessing the power of phylogenomics to disentangle the directionality and signatures of interkingdom host jumping in the parasitic fungal genus Tolypocladium.</title>
        <authorList>
            <person name="Quandt C.A."/>
            <person name="Patterson W."/>
            <person name="Spatafora J.W."/>
        </authorList>
    </citation>
    <scope>NUCLEOTIDE SEQUENCE [LARGE SCALE GENOMIC DNA]</scope>
    <source>
        <strain evidence="2 3">NRBC 100945</strain>
    </source>
</reference>
<dbReference type="PANTHER" id="PTHR35567:SF3">
    <property type="entry name" value="MALATE DEHYDROGENASE"/>
    <property type="match status" value="1"/>
</dbReference>
<dbReference type="AlphaFoldDB" id="A0A2S4LA65"/>
<name>A0A2S4LA65_9HYPO</name>
<organism evidence="2 3">
    <name type="scientific">Tolypocladium paradoxum</name>
    <dbReference type="NCBI Taxonomy" id="94208"/>
    <lineage>
        <taxon>Eukaryota</taxon>
        <taxon>Fungi</taxon>
        <taxon>Dikarya</taxon>
        <taxon>Ascomycota</taxon>
        <taxon>Pezizomycotina</taxon>
        <taxon>Sordariomycetes</taxon>
        <taxon>Hypocreomycetidae</taxon>
        <taxon>Hypocreales</taxon>
        <taxon>Ophiocordycipitaceae</taxon>
        <taxon>Tolypocladium</taxon>
    </lineage>
</organism>
<gene>
    <name evidence="2" type="ORF">TPAR_00506</name>
</gene>
<evidence type="ECO:0008006" key="4">
    <source>
        <dbReference type="Google" id="ProtNLM"/>
    </source>
</evidence>
<dbReference type="InterPro" id="IPR021851">
    <property type="entry name" value="DUF3455"/>
</dbReference>
<dbReference type="Pfam" id="PF11937">
    <property type="entry name" value="DUF3455"/>
    <property type="match status" value="1"/>
</dbReference>
<evidence type="ECO:0000256" key="1">
    <source>
        <dbReference type="SAM" id="SignalP"/>
    </source>
</evidence>
<evidence type="ECO:0000313" key="2">
    <source>
        <dbReference type="EMBL" id="POR39309.1"/>
    </source>
</evidence>
<comment type="caution">
    <text evidence="2">The sequence shown here is derived from an EMBL/GenBank/DDBJ whole genome shotgun (WGS) entry which is preliminary data.</text>
</comment>
<feature type="signal peptide" evidence="1">
    <location>
        <begin position="1"/>
        <end position="17"/>
    </location>
</feature>
<dbReference type="PANTHER" id="PTHR35567">
    <property type="entry name" value="MALATE DEHYDROGENASE (AFU_ORTHOLOGUE AFUA_2G13800)"/>
    <property type="match status" value="1"/>
</dbReference>
<keyword evidence="3" id="KW-1185">Reference proteome</keyword>
<protein>
    <recommendedName>
        <fullName evidence="4">Malate dehydrogenase</fullName>
    </recommendedName>
</protein>
<keyword evidence="1" id="KW-0732">Signal</keyword>
<accession>A0A2S4LA65</accession>
<dbReference type="OrthoDB" id="1859733at2759"/>
<feature type="chain" id="PRO_5015683414" description="Malate dehydrogenase" evidence="1">
    <location>
        <begin position="18"/>
        <end position="253"/>
    </location>
</feature>
<dbReference type="EMBL" id="PKSG01000047">
    <property type="protein sequence ID" value="POR39309.1"/>
    <property type="molecule type" value="Genomic_DNA"/>
</dbReference>
<evidence type="ECO:0000313" key="3">
    <source>
        <dbReference type="Proteomes" id="UP000237481"/>
    </source>
</evidence>
<sequence>MLTTPYFLLAAAALTAAAPSTSLSCHATGKGPVLPKTGAGNDLPAPPAGVTLKHIALGFGIQNYTCDQVGATAAATGALAMLYDVTSLYPGQGSESLSQPNFGALTARALWSHDVPLNFNKSTEGRVDPKSPGASLTEPFPPDAPLELYGIKPMPFLGHHFFNANGVPTFVLDGGKIYLPAAKLNAVDAPKGANPGPQGTGAVGWLYLGPKDSTAVGAEYVYRVLTAGGVSHGCGKAAGQDSTSYAAMYWFYG</sequence>